<dbReference type="AlphaFoldDB" id="A0A4C1TMI9"/>
<reference evidence="2 3" key="1">
    <citation type="journal article" date="2019" name="Commun. Biol.">
        <title>The bagworm genome reveals a unique fibroin gene that provides high tensile strength.</title>
        <authorList>
            <person name="Kono N."/>
            <person name="Nakamura H."/>
            <person name="Ohtoshi R."/>
            <person name="Tomita M."/>
            <person name="Numata K."/>
            <person name="Arakawa K."/>
        </authorList>
    </citation>
    <scope>NUCLEOTIDE SEQUENCE [LARGE SCALE GENOMIC DNA]</scope>
</reference>
<evidence type="ECO:0000313" key="3">
    <source>
        <dbReference type="Proteomes" id="UP000299102"/>
    </source>
</evidence>
<evidence type="ECO:0000256" key="1">
    <source>
        <dbReference type="SAM" id="MobiDB-lite"/>
    </source>
</evidence>
<feature type="region of interest" description="Disordered" evidence="1">
    <location>
        <begin position="1"/>
        <end position="55"/>
    </location>
</feature>
<organism evidence="2 3">
    <name type="scientific">Eumeta variegata</name>
    <name type="common">Bagworm moth</name>
    <name type="synonym">Eumeta japonica</name>
    <dbReference type="NCBI Taxonomy" id="151549"/>
    <lineage>
        <taxon>Eukaryota</taxon>
        <taxon>Metazoa</taxon>
        <taxon>Ecdysozoa</taxon>
        <taxon>Arthropoda</taxon>
        <taxon>Hexapoda</taxon>
        <taxon>Insecta</taxon>
        <taxon>Pterygota</taxon>
        <taxon>Neoptera</taxon>
        <taxon>Endopterygota</taxon>
        <taxon>Lepidoptera</taxon>
        <taxon>Glossata</taxon>
        <taxon>Ditrysia</taxon>
        <taxon>Tineoidea</taxon>
        <taxon>Psychidae</taxon>
        <taxon>Oiketicinae</taxon>
        <taxon>Eumeta</taxon>
    </lineage>
</organism>
<comment type="caution">
    <text evidence="2">The sequence shown here is derived from an EMBL/GenBank/DDBJ whole genome shotgun (WGS) entry which is preliminary data.</text>
</comment>
<feature type="compositionally biased region" description="Low complexity" evidence="1">
    <location>
        <begin position="34"/>
        <end position="52"/>
    </location>
</feature>
<dbReference type="EMBL" id="BGZK01000072">
    <property type="protein sequence ID" value="GBP15466.1"/>
    <property type="molecule type" value="Genomic_DNA"/>
</dbReference>
<accession>A0A4C1TMI9</accession>
<sequence>MSAEKSAQKVRVSPSQLAMDIDPSPGPIMSAIDAQKAAQPTQTPTTAATTSTQEEERKLKAAIRGIPADFAVDDIKADPCSQRFSLHSMHRIVRCDGSPLWLVLAVLSKTDEAKQIFKNLNQVCGLSGIRV</sequence>
<evidence type="ECO:0000313" key="2">
    <source>
        <dbReference type="EMBL" id="GBP15466.1"/>
    </source>
</evidence>
<keyword evidence="3" id="KW-1185">Reference proteome</keyword>
<dbReference type="Proteomes" id="UP000299102">
    <property type="component" value="Unassembled WGS sequence"/>
</dbReference>
<dbReference type="OrthoDB" id="6593055at2759"/>
<name>A0A4C1TMI9_EUMVA</name>
<gene>
    <name evidence="2" type="ORF">EVAR_9252_1</name>
</gene>
<protein>
    <submittedName>
        <fullName evidence="2">Uncharacterized protein</fullName>
    </submittedName>
</protein>
<proteinExistence type="predicted"/>